<dbReference type="Gene3D" id="2.40.70.10">
    <property type="entry name" value="Acid Proteases"/>
    <property type="match status" value="1"/>
</dbReference>
<dbReference type="Pfam" id="PF13650">
    <property type="entry name" value="Asp_protease_2"/>
    <property type="match status" value="1"/>
</dbReference>
<evidence type="ECO:0000313" key="2">
    <source>
        <dbReference type="Proteomes" id="UP000188604"/>
    </source>
</evidence>
<reference evidence="1 2" key="1">
    <citation type="submission" date="2016-03" db="EMBL/GenBank/DDBJ databases">
        <title>Acetic acid bacteria sequencing.</title>
        <authorList>
            <person name="Brandt J."/>
            <person name="Jakob F."/>
            <person name="Vogel R.F."/>
        </authorList>
    </citation>
    <scope>NUCLEOTIDE SEQUENCE [LARGE SCALE GENOMIC DNA]</scope>
    <source>
        <strain evidence="1 2">NBRC 101099</strain>
    </source>
</reference>
<dbReference type="InterPro" id="IPR021109">
    <property type="entry name" value="Peptidase_aspartic_dom_sf"/>
</dbReference>
<gene>
    <name evidence="1" type="ORF">A0U93_13775</name>
</gene>
<keyword evidence="2" id="KW-1185">Reference proteome</keyword>
<name>A0A1U9KSN0_9PROT</name>
<dbReference type="PROSITE" id="PS51257">
    <property type="entry name" value="PROKAR_LIPOPROTEIN"/>
    <property type="match status" value="1"/>
</dbReference>
<sequence length="372" mass="39335">MTKCLRQGYTLLRTTALCVVTGGTLSACQPPAHPGIHPLMFVQQGPNGQTGFVPPPYPFDIVAETGLPARCINHVLAADLLSRNGSPTVPVGINGEEGAGFLSPSEDMIGVFDGNDDNLDLPDLQQIGSQTISGVQNTWTTRIRQLVFAQGHAEKVDGIKLGETTGESSRVAMSAIAVLGFDMLGNYNVLLNIPARRATFFMETHAAGCPPLSTAVGGHAFRAPLLTGRTGVDNLVSVTLDGAAIGMHLEPGSNLSVISEQDALADGLTRAALDEGDRVNTLNGSTLVGYRHTYRQVDIGNWHGANFPVSIEPANYNLLGRDFFRHRKVLMAFPTAMMFFSGALDDTGAKDVGPGNLSPIASHVAHATASQH</sequence>
<dbReference type="EMBL" id="CP014691">
    <property type="protein sequence ID" value="AQS88818.1"/>
    <property type="molecule type" value="Genomic_DNA"/>
</dbReference>
<protein>
    <submittedName>
        <fullName evidence="1">Uncharacterized protein</fullName>
    </submittedName>
</protein>
<dbReference type="KEGG" id="nch:A0U93_13775"/>
<dbReference type="AlphaFoldDB" id="A0A1U9KSN0"/>
<evidence type="ECO:0000313" key="1">
    <source>
        <dbReference type="EMBL" id="AQS88818.1"/>
    </source>
</evidence>
<dbReference type="STRING" id="320497.A0U93_13775"/>
<dbReference type="SUPFAM" id="SSF50630">
    <property type="entry name" value="Acid proteases"/>
    <property type="match status" value="1"/>
</dbReference>
<accession>A0A1U9KSN0</accession>
<proteinExistence type="predicted"/>
<dbReference type="OrthoDB" id="7281214at2"/>
<organism evidence="1 2">
    <name type="scientific">Neoasaia chiangmaiensis</name>
    <dbReference type="NCBI Taxonomy" id="320497"/>
    <lineage>
        <taxon>Bacteria</taxon>
        <taxon>Pseudomonadati</taxon>
        <taxon>Pseudomonadota</taxon>
        <taxon>Alphaproteobacteria</taxon>
        <taxon>Acetobacterales</taxon>
        <taxon>Acetobacteraceae</taxon>
        <taxon>Neoasaia</taxon>
    </lineage>
</organism>
<dbReference type="RefSeq" id="WP_077807863.1">
    <property type="nucleotide sequence ID" value="NZ_BJXS01000001.1"/>
</dbReference>
<dbReference type="Proteomes" id="UP000188604">
    <property type="component" value="Chromosome"/>
</dbReference>